<dbReference type="SUPFAM" id="SSF51735">
    <property type="entry name" value="NAD(P)-binding Rossmann-fold domains"/>
    <property type="match status" value="1"/>
</dbReference>
<name>A0ABY7YXR6_9HYPH</name>
<dbReference type="InterPro" id="IPR051317">
    <property type="entry name" value="Gfo/Idh/MocA_oxidoreduct"/>
</dbReference>
<dbReference type="EMBL" id="CP118247">
    <property type="protein sequence ID" value="WDR06007.1"/>
    <property type="molecule type" value="Genomic_DNA"/>
</dbReference>
<sequence length="389" mass="40750">MTHLNVTAKDIPLAMIGGGFGSAVGISHRDGAQMGGVFKLRAGVFSSELERGRAFGATVGVPPERCYANVDELVRCESGRADGVRLATIVTPNALHGPAAKALLLGGINVMCEKPMAISRAEAAELKLLARQRGLVFALAHAYSAYAMVHEARALVAEGAIGKIVMVQAQYASGWASLPIGKDARRGALWRTDPAQAGPSSVLGDLGTHIHHLTRFVTGLEITEVAAELSSAVVGRSVDDTAGILLRFSNGASGMMWVTMAAAGSGNELTIRVFGESGQIAWEQEIPDILTVRHVDGTVELRRRTIVPGSVSSKISRRRPGQPEGFVDAFANLYRDVALRLTALAADDVSSAPIIPDADDGVLGMAFIEAAVGSHENGGAWTAIRGVLS</sequence>
<reference evidence="3 4" key="1">
    <citation type="submission" date="2023-02" db="EMBL/GenBank/DDBJ databases">
        <title>Devosia chondri sp. nov., isolated from the phycosphere of marine algae.</title>
        <authorList>
            <person name="Kim J.M."/>
            <person name="Lee J.K."/>
            <person name="Choi B.J."/>
            <person name="Bayburt H."/>
            <person name="Jeon C.O."/>
        </authorList>
    </citation>
    <scope>NUCLEOTIDE SEQUENCE [LARGE SCALE GENOMIC DNA]</scope>
    <source>
        <strain evidence="3 4">G2-5</strain>
    </source>
</reference>
<accession>A0ABY7YXR6</accession>
<dbReference type="Gene3D" id="3.30.360.10">
    <property type="entry name" value="Dihydrodipicolinate Reductase, domain 2"/>
    <property type="match status" value="1"/>
</dbReference>
<dbReference type="RefSeq" id="WP_282211521.1">
    <property type="nucleotide sequence ID" value="NZ_CP118247.1"/>
</dbReference>
<dbReference type="PANTHER" id="PTHR43708">
    <property type="entry name" value="CONSERVED EXPRESSED OXIDOREDUCTASE (EUROFUNG)"/>
    <property type="match status" value="1"/>
</dbReference>
<feature type="domain" description="Gfo/Idh/MocA-like oxidoreductase N-terminal" evidence="1">
    <location>
        <begin position="14"/>
        <end position="140"/>
    </location>
</feature>
<dbReference type="Proteomes" id="UP001222118">
    <property type="component" value="Chromosome"/>
</dbReference>
<evidence type="ECO:0000313" key="3">
    <source>
        <dbReference type="EMBL" id="WDR06007.1"/>
    </source>
</evidence>
<organism evidence="3 4">
    <name type="scientific">Devosia rhodophyticola</name>
    <dbReference type="NCBI Taxonomy" id="3026423"/>
    <lineage>
        <taxon>Bacteria</taxon>
        <taxon>Pseudomonadati</taxon>
        <taxon>Pseudomonadota</taxon>
        <taxon>Alphaproteobacteria</taxon>
        <taxon>Hyphomicrobiales</taxon>
        <taxon>Devosiaceae</taxon>
        <taxon>Devosia</taxon>
    </lineage>
</organism>
<dbReference type="SUPFAM" id="SSF55347">
    <property type="entry name" value="Glyceraldehyde-3-phosphate dehydrogenase-like, C-terminal domain"/>
    <property type="match status" value="1"/>
</dbReference>
<keyword evidence="4" id="KW-1185">Reference proteome</keyword>
<dbReference type="Pfam" id="PF22725">
    <property type="entry name" value="GFO_IDH_MocA_C3"/>
    <property type="match status" value="1"/>
</dbReference>
<dbReference type="InterPro" id="IPR036291">
    <property type="entry name" value="NAD(P)-bd_dom_sf"/>
</dbReference>
<dbReference type="Pfam" id="PF01408">
    <property type="entry name" value="GFO_IDH_MocA"/>
    <property type="match status" value="1"/>
</dbReference>
<dbReference type="InterPro" id="IPR055170">
    <property type="entry name" value="GFO_IDH_MocA-like_dom"/>
</dbReference>
<dbReference type="PANTHER" id="PTHR43708:SF3">
    <property type="entry name" value="OXIDOREDUCTASE"/>
    <property type="match status" value="1"/>
</dbReference>
<evidence type="ECO:0000259" key="2">
    <source>
        <dbReference type="Pfam" id="PF22725"/>
    </source>
</evidence>
<feature type="domain" description="GFO/IDH/MocA-like oxidoreductase" evidence="2">
    <location>
        <begin position="150"/>
        <end position="280"/>
    </location>
</feature>
<proteinExistence type="predicted"/>
<dbReference type="InterPro" id="IPR000683">
    <property type="entry name" value="Gfo/Idh/MocA-like_OxRdtase_N"/>
</dbReference>
<protein>
    <submittedName>
        <fullName evidence="3">Gfo/Idh/MocA family oxidoreductase</fullName>
    </submittedName>
</protein>
<dbReference type="Gene3D" id="3.40.50.720">
    <property type="entry name" value="NAD(P)-binding Rossmann-like Domain"/>
    <property type="match status" value="1"/>
</dbReference>
<evidence type="ECO:0000259" key="1">
    <source>
        <dbReference type="Pfam" id="PF01408"/>
    </source>
</evidence>
<gene>
    <name evidence="3" type="ORF">PSQ90_00640</name>
</gene>
<evidence type="ECO:0000313" key="4">
    <source>
        <dbReference type="Proteomes" id="UP001222118"/>
    </source>
</evidence>